<comment type="caution">
    <text evidence="1">The sequence shown here is derived from an EMBL/GenBank/DDBJ whole genome shotgun (WGS) entry which is preliminary data.</text>
</comment>
<keyword evidence="2" id="KW-1185">Reference proteome</keyword>
<reference evidence="1" key="1">
    <citation type="submission" date="2021-06" db="EMBL/GenBank/DDBJ databases">
        <title>Parelaphostrongylus tenuis whole genome reference sequence.</title>
        <authorList>
            <person name="Garwood T.J."/>
            <person name="Larsen P.A."/>
            <person name="Fountain-Jones N.M."/>
            <person name="Garbe J.R."/>
            <person name="Macchietto M.G."/>
            <person name="Kania S.A."/>
            <person name="Gerhold R.W."/>
            <person name="Richards J.E."/>
            <person name="Wolf T.M."/>
        </authorList>
    </citation>
    <scope>NUCLEOTIDE SEQUENCE</scope>
    <source>
        <strain evidence="1">MNPRO001-30</strain>
        <tissue evidence="1">Meninges</tissue>
    </source>
</reference>
<name>A0AAD5R3P3_PARTN</name>
<accession>A0AAD5R3P3</accession>
<sequence>MQDPVQDLAAGLATKRSTVVGYQSRRGDGVVPTLADTPTYDGVILVTNCGKIVAETPKLKEVSAAIMDFIEVHRGALTSANIIPVDKKIIPSGRLILAGTGPVTRDIDDVRRFPHSGEKWRSVSSIGWNQVTVIGNGTTSKISSSRTGVCSWCSSSTLHTSERS</sequence>
<evidence type="ECO:0000313" key="2">
    <source>
        <dbReference type="Proteomes" id="UP001196413"/>
    </source>
</evidence>
<dbReference type="Proteomes" id="UP001196413">
    <property type="component" value="Unassembled WGS sequence"/>
</dbReference>
<evidence type="ECO:0000313" key="1">
    <source>
        <dbReference type="EMBL" id="KAJ1368838.1"/>
    </source>
</evidence>
<dbReference type="EMBL" id="JAHQIW010006329">
    <property type="protein sequence ID" value="KAJ1368838.1"/>
    <property type="molecule type" value="Genomic_DNA"/>
</dbReference>
<protein>
    <submittedName>
        <fullName evidence="1">Cytosol aminopeptidase, catalytic domain</fullName>
    </submittedName>
</protein>
<dbReference type="AlphaFoldDB" id="A0AAD5R3P3"/>
<gene>
    <name evidence="1" type="primary">LAP-2_1</name>
    <name evidence="1" type="ORF">KIN20_030179</name>
</gene>
<keyword evidence="1" id="KW-0031">Aminopeptidase</keyword>
<dbReference type="GO" id="GO:0004177">
    <property type="term" value="F:aminopeptidase activity"/>
    <property type="evidence" value="ECO:0007669"/>
    <property type="project" value="UniProtKB-KW"/>
</dbReference>
<organism evidence="1 2">
    <name type="scientific">Parelaphostrongylus tenuis</name>
    <name type="common">Meningeal worm</name>
    <dbReference type="NCBI Taxonomy" id="148309"/>
    <lineage>
        <taxon>Eukaryota</taxon>
        <taxon>Metazoa</taxon>
        <taxon>Ecdysozoa</taxon>
        <taxon>Nematoda</taxon>
        <taxon>Chromadorea</taxon>
        <taxon>Rhabditida</taxon>
        <taxon>Rhabditina</taxon>
        <taxon>Rhabditomorpha</taxon>
        <taxon>Strongyloidea</taxon>
        <taxon>Metastrongylidae</taxon>
        <taxon>Parelaphostrongylus</taxon>
    </lineage>
</organism>
<proteinExistence type="predicted"/>
<keyword evidence="1" id="KW-0645">Protease</keyword>
<keyword evidence="1" id="KW-0378">Hydrolase</keyword>